<comment type="similarity">
    <text evidence="1">Belongs to the bacterial ribosomal protein bS21 family.</text>
</comment>
<evidence type="ECO:0000313" key="4">
    <source>
        <dbReference type="EMBL" id="ORX98565.1"/>
    </source>
</evidence>
<dbReference type="OrthoDB" id="2501249at2759"/>
<evidence type="ECO:0000256" key="3">
    <source>
        <dbReference type="ARBA" id="ARBA00023274"/>
    </source>
</evidence>
<keyword evidence="5" id="KW-1185">Reference proteome</keyword>
<protein>
    <recommendedName>
        <fullName evidence="6">Ribosomal protein S21</fullName>
    </recommendedName>
</protein>
<keyword evidence="2" id="KW-0689">Ribosomal protein</keyword>
<accession>A0A1Y1YKN0</accession>
<evidence type="ECO:0000313" key="5">
    <source>
        <dbReference type="Proteomes" id="UP000193498"/>
    </source>
</evidence>
<dbReference type="InterPro" id="IPR052837">
    <property type="entry name" value="Mitoribosomal_bS21"/>
</dbReference>
<name>A0A1Y1YKN0_9FUNG</name>
<dbReference type="GO" id="GO:0006412">
    <property type="term" value="P:translation"/>
    <property type="evidence" value="ECO:0007669"/>
    <property type="project" value="InterPro"/>
</dbReference>
<dbReference type="InParanoid" id="A0A1Y1YKN0"/>
<keyword evidence="3" id="KW-0687">Ribonucleoprotein</keyword>
<dbReference type="PANTHER" id="PTHR41237">
    <property type="entry name" value="37S RIBOSOMAL PROTEIN MRP21, MITOCHONDRIAL"/>
    <property type="match status" value="1"/>
</dbReference>
<dbReference type="GO" id="GO:0003735">
    <property type="term" value="F:structural constituent of ribosome"/>
    <property type="evidence" value="ECO:0007669"/>
    <property type="project" value="InterPro"/>
</dbReference>
<dbReference type="InterPro" id="IPR001911">
    <property type="entry name" value="Ribosomal_bS21"/>
</dbReference>
<dbReference type="GO" id="GO:1990904">
    <property type="term" value="C:ribonucleoprotein complex"/>
    <property type="evidence" value="ECO:0007669"/>
    <property type="project" value="UniProtKB-KW"/>
</dbReference>
<sequence>MLLNLCKTTLSRLSPVTSSAATSIRATTTYIQSSGYSTFSSYLSSNEKAEKTKATATEVPSFEQDFEAGISQGRSVAVHNGNVMQAYRRLNNIIKDNNIRKELRQNEYYERPSVKKHRLRIERNRRLFQRIVAKKVALVMQMKNRGM</sequence>
<evidence type="ECO:0000256" key="2">
    <source>
        <dbReference type="ARBA" id="ARBA00022980"/>
    </source>
</evidence>
<dbReference type="GO" id="GO:0005840">
    <property type="term" value="C:ribosome"/>
    <property type="evidence" value="ECO:0007669"/>
    <property type="project" value="UniProtKB-KW"/>
</dbReference>
<dbReference type="NCBIfam" id="TIGR00030">
    <property type="entry name" value="S21p"/>
    <property type="match status" value="1"/>
</dbReference>
<dbReference type="Pfam" id="PF01165">
    <property type="entry name" value="Ribosomal_S21"/>
    <property type="match status" value="1"/>
</dbReference>
<gene>
    <name evidence="4" type="ORF">K493DRAFT_5981</name>
</gene>
<proteinExistence type="inferred from homology"/>
<evidence type="ECO:0000256" key="1">
    <source>
        <dbReference type="ARBA" id="ARBA00006640"/>
    </source>
</evidence>
<reference evidence="4 5" key="1">
    <citation type="submission" date="2016-07" db="EMBL/GenBank/DDBJ databases">
        <title>Pervasive Adenine N6-methylation of Active Genes in Fungi.</title>
        <authorList>
            <consortium name="DOE Joint Genome Institute"/>
            <person name="Mondo S.J."/>
            <person name="Dannebaum R.O."/>
            <person name="Kuo R.C."/>
            <person name="Labutti K."/>
            <person name="Haridas S."/>
            <person name="Kuo A."/>
            <person name="Salamov A."/>
            <person name="Ahrendt S.R."/>
            <person name="Lipzen A."/>
            <person name="Sullivan W."/>
            <person name="Andreopoulos W.B."/>
            <person name="Clum A."/>
            <person name="Lindquist E."/>
            <person name="Daum C."/>
            <person name="Ramamoorthy G.K."/>
            <person name="Gryganskyi A."/>
            <person name="Culley D."/>
            <person name="Magnuson J.K."/>
            <person name="James T.Y."/>
            <person name="O'Malley M.A."/>
            <person name="Stajich J.E."/>
            <person name="Spatafora J.W."/>
            <person name="Visel A."/>
            <person name="Grigoriev I.V."/>
        </authorList>
    </citation>
    <scope>NUCLEOTIDE SEQUENCE [LARGE SCALE GENOMIC DNA]</scope>
    <source>
        <strain evidence="4 5">CBS 931.73</strain>
    </source>
</reference>
<dbReference type="STRING" id="1314790.A0A1Y1YKN0"/>
<evidence type="ECO:0008006" key="6">
    <source>
        <dbReference type="Google" id="ProtNLM"/>
    </source>
</evidence>
<dbReference type="EMBL" id="MCFE01000111">
    <property type="protein sequence ID" value="ORX98565.1"/>
    <property type="molecule type" value="Genomic_DNA"/>
</dbReference>
<dbReference type="Proteomes" id="UP000193498">
    <property type="component" value="Unassembled WGS sequence"/>
</dbReference>
<dbReference type="AlphaFoldDB" id="A0A1Y1YKN0"/>
<dbReference type="PANTHER" id="PTHR41237:SF1">
    <property type="entry name" value="SMALL RIBOSOMAL SUBUNIT PROTEIN BS21M"/>
    <property type="match status" value="1"/>
</dbReference>
<comment type="caution">
    <text evidence="4">The sequence shown here is derived from an EMBL/GenBank/DDBJ whole genome shotgun (WGS) entry which is preliminary data.</text>
</comment>
<organism evidence="4 5">
    <name type="scientific">Basidiobolus meristosporus CBS 931.73</name>
    <dbReference type="NCBI Taxonomy" id="1314790"/>
    <lineage>
        <taxon>Eukaryota</taxon>
        <taxon>Fungi</taxon>
        <taxon>Fungi incertae sedis</taxon>
        <taxon>Zoopagomycota</taxon>
        <taxon>Entomophthoromycotina</taxon>
        <taxon>Basidiobolomycetes</taxon>
        <taxon>Basidiobolales</taxon>
        <taxon>Basidiobolaceae</taxon>
        <taxon>Basidiobolus</taxon>
    </lineage>
</organism>